<evidence type="ECO:0000256" key="13">
    <source>
        <dbReference type="ARBA" id="ARBA00023211"/>
    </source>
</evidence>
<dbReference type="HAMAP" id="MF_00052_B">
    <property type="entry name" value="RNase_HII_B"/>
    <property type="match status" value="1"/>
</dbReference>
<dbReference type="Gene3D" id="3.30.420.10">
    <property type="entry name" value="Ribonuclease H-like superfamily/Ribonuclease H"/>
    <property type="match status" value="1"/>
</dbReference>
<dbReference type="CDD" id="cd07182">
    <property type="entry name" value="RNase_HII_bacteria_HII_like"/>
    <property type="match status" value="1"/>
</dbReference>
<feature type="binding site" evidence="14 15">
    <location>
        <position position="34"/>
    </location>
    <ligand>
        <name>a divalent metal cation</name>
        <dbReference type="ChEBI" id="CHEBI:60240"/>
    </ligand>
</feature>
<evidence type="ECO:0000256" key="15">
    <source>
        <dbReference type="PROSITE-ProRule" id="PRU01319"/>
    </source>
</evidence>
<evidence type="ECO:0000256" key="9">
    <source>
        <dbReference type="ARBA" id="ARBA00022722"/>
    </source>
</evidence>
<accession>A0A0G4B6H7</accession>
<dbReference type="AlphaFoldDB" id="A0A0G4B6H7"/>
<keyword evidence="8 14" id="KW-0963">Cytoplasm</keyword>
<evidence type="ECO:0000313" key="18">
    <source>
        <dbReference type="EMBL" id="AKM82612.1"/>
    </source>
</evidence>
<gene>
    <name evidence="14" type="primary">rnhB</name>
    <name evidence="18" type="ORF">UT28_C0001G0834</name>
</gene>
<protein>
    <recommendedName>
        <fullName evidence="7 14">Ribonuclease HII</fullName>
        <shortName evidence="14">RNase HII</shortName>
        <ecNumber evidence="6 14">3.1.26.4</ecNumber>
    </recommendedName>
</protein>
<organism evidence="18 19">
    <name type="scientific">Berkelbacteria bacterium GW2011_GWE1_39_12</name>
    <dbReference type="NCBI Taxonomy" id="1618337"/>
    <lineage>
        <taxon>Bacteria</taxon>
        <taxon>Candidatus Berkelbacteria</taxon>
    </lineage>
</organism>
<keyword evidence="9 14" id="KW-0540">Nuclease</keyword>
<keyword evidence="12 14" id="KW-0378">Hydrolase</keyword>
<comment type="cofactor">
    <cofactor evidence="2">
        <name>Mg(2+)</name>
        <dbReference type="ChEBI" id="CHEBI:18420"/>
    </cofactor>
</comment>
<dbReference type="GO" id="GO:0030145">
    <property type="term" value="F:manganese ion binding"/>
    <property type="evidence" value="ECO:0007669"/>
    <property type="project" value="UniProtKB-UniRule"/>
</dbReference>
<feature type="domain" description="RNase H type-2" evidence="17">
    <location>
        <begin position="28"/>
        <end position="214"/>
    </location>
</feature>
<dbReference type="PANTHER" id="PTHR10954">
    <property type="entry name" value="RIBONUCLEASE H2 SUBUNIT A"/>
    <property type="match status" value="1"/>
</dbReference>
<comment type="function">
    <text evidence="3 14 16">Endonuclease that specifically degrades the RNA of RNA-DNA hybrids.</text>
</comment>
<dbReference type="STRING" id="1618337.UT28_C0001G0834"/>
<dbReference type="PATRIC" id="fig|1618337.4.peg.822"/>
<proteinExistence type="inferred from homology"/>
<evidence type="ECO:0000256" key="6">
    <source>
        <dbReference type="ARBA" id="ARBA00012180"/>
    </source>
</evidence>
<dbReference type="EC" id="3.1.26.4" evidence="6 14"/>
<dbReference type="PROSITE" id="PS51975">
    <property type="entry name" value="RNASE_H_2"/>
    <property type="match status" value="1"/>
</dbReference>
<evidence type="ECO:0000256" key="7">
    <source>
        <dbReference type="ARBA" id="ARBA00019179"/>
    </source>
</evidence>
<dbReference type="GO" id="GO:0003723">
    <property type="term" value="F:RNA binding"/>
    <property type="evidence" value="ECO:0007669"/>
    <property type="project" value="UniProtKB-UniRule"/>
</dbReference>
<dbReference type="EMBL" id="CP011213">
    <property type="protein sequence ID" value="AKM82612.1"/>
    <property type="molecule type" value="Genomic_DNA"/>
</dbReference>
<feature type="binding site" evidence="14 15">
    <location>
        <position position="123"/>
    </location>
    <ligand>
        <name>a divalent metal cation</name>
        <dbReference type="ChEBI" id="CHEBI:60240"/>
    </ligand>
</feature>
<comment type="catalytic activity">
    <reaction evidence="1 14 15 16">
        <text>Endonucleolytic cleavage to 5'-phosphomonoester.</text>
        <dbReference type="EC" id="3.1.26.4"/>
    </reaction>
</comment>
<dbReference type="NCBIfam" id="NF000595">
    <property type="entry name" value="PRK00015.1-3"/>
    <property type="match status" value="1"/>
</dbReference>
<dbReference type="GO" id="GO:0032299">
    <property type="term" value="C:ribonuclease H2 complex"/>
    <property type="evidence" value="ECO:0007669"/>
    <property type="project" value="TreeGrafter"/>
</dbReference>
<keyword evidence="11 14" id="KW-0255">Endonuclease</keyword>
<dbReference type="KEGG" id="bbgw:UT28_C0001G0834"/>
<evidence type="ECO:0000256" key="4">
    <source>
        <dbReference type="ARBA" id="ARBA00004496"/>
    </source>
</evidence>
<comment type="similarity">
    <text evidence="5 14 16">Belongs to the RNase HII family.</text>
</comment>
<evidence type="ECO:0000256" key="3">
    <source>
        <dbReference type="ARBA" id="ARBA00004065"/>
    </source>
</evidence>
<dbReference type="InterPro" id="IPR024567">
    <property type="entry name" value="RNase_HII/HIII_dom"/>
</dbReference>
<dbReference type="InterPro" id="IPR036397">
    <property type="entry name" value="RNaseH_sf"/>
</dbReference>
<evidence type="ECO:0000256" key="12">
    <source>
        <dbReference type="ARBA" id="ARBA00022801"/>
    </source>
</evidence>
<comment type="cofactor">
    <cofactor evidence="14 15">
        <name>Mn(2+)</name>
        <dbReference type="ChEBI" id="CHEBI:29035"/>
    </cofactor>
    <cofactor evidence="14 15">
        <name>Mg(2+)</name>
        <dbReference type="ChEBI" id="CHEBI:18420"/>
    </cofactor>
    <text evidence="14 15">Manganese or magnesium. Binds 1 divalent metal ion per monomer in the absence of substrate. May bind a second metal ion after substrate binding.</text>
</comment>
<reference evidence="18 19" key="1">
    <citation type="journal article" date="2015" name="Nature">
        <title>rRNA introns, odd ribosomes, and small enigmatic genomes across a large radiation of phyla.</title>
        <authorList>
            <person name="Brown C.T."/>
            <person name="Hug L.A."/>
            <person name="Thomas B.C."/>
            <person name="Sharon I."/>
            <person name="Castelle C.J."/>
            <person name="Singh A."/>
            <person name="Wilkins M.J."/>
            <person name="Williams K.H."/>
            <person name="Banfield J.F."/>
        </authorList>
    </citation>
    <scope>NUCLEOTIDE SEQUENCE [LARGE SCALE GENOMIC DNA]</scope>
</reference>
<name>A0A0G4B6H7_9BACT</name>
<evidence type="ECO:0000256" key="1">
    <source>
        <dbReference type="ARBA" id="ARBA00000077"/>
    </source>
</evidence>
<dbReference type="PANTHER" id="PTHR10954:SF18">
    <property type="entry name" value="RIBONUCLEASE HII"/>
    <property type="match status" value="1"/>
</dbReference>
<evidence type="ECO:0000256" key="8">
    <source>
        <dbReference type="ARBA" id="ARBA00022490"/>
    </source>
</evidence>
<evidence type="ECO:0000256" key="5">
    <source>
        <dbReference type="ARBA" id="ARBA00007383"/>
    </source>
</evidence>
<evidence type="ECO:0000256" key="14">
    <source>
        <dbReference type="HAMAP-Rule" id="MF_00052"/>
    </source>
</evidence>
<dbReference type="InterPro" id="IPR001352">
    <property type="entry name" value="RNase_HII/HIII"/>
</dbReference>
<sequence>MKAKLKLIKRLHIPKTNYEEYFKEQGFEVVCGVDEVGRGAWAGPLVAGAVILDKKLYGLRDSKLLSAEEREKLSKKIRRNCTWGIGEVSVQELEELKMTKATQLAFKRAIEALETQVDYVLIDGTISLNPLLYPERSRMGCRALIKGDMNCSSIAAASIIAKVYRDNLMDELDRKLTGYHFAKHKGYGTKLHQIALKNLGPSIAHRKFFNQLMD</sequence>
<evidence type="ECO:0000259" key="17">
    <source>
        <dbReference type="PROSITE" id="PS51975"/>
    </source>
</evidence>
<keyword evidence="13 14" id="KW-0464">Manganese</keyword>
<dbReference type="GO" id="GO:0005737">
    <property type="term" value="C:cytoplasm"/>
    <property type="evidence" value="ECO:0007669"/>
    <property type="project" value="UniProtKB-SubCell"/>
</dbReference>
<dbReference type="Proteomes" id="UP000035648">
    <property type="component" value="Chromosome"/>
</dbReference>
<evidence type="ECO:0000256" key="10">
    <source>
        <dbReference type="ARBA" id="ARBA00022723"/>
    </source>
</evidence>
<comment type="subcellular location">
    <subcellularLocation>
        <location evidence="4 14">Cytoplasm</location>
    </subcellularLocation>
</comment>
<dbReference type="GO" id="GO:0004523">
    <property type="term" value="F:RNA-DNA hybrid ribonuclease activity"/>
    <property type="evidence" value="ECO:0007669"/>
    <property type="project" value="UniProtKB-UniRule"/>
</dbReference>
<dbReference type="InterPro" id="IPR022898">
    <property type="entry name" value="RNase_HII"/>
</dbReference>
<evidence type="ECO:0000256" key="2">
    <source>
        <dbReference type="ARBA" id="ARBA00001946"/>
    </source>
</evidence>
<dbReference type="InterPro" id="IPR012337">
    <property type="entry name" value="RNaseH-like_sf"/>
</dbReference>
<evidence type="ECO:0000256" key="11">
    <source>
        <dbReference type="ARBA" id="ARBA00022759"/>
    </source>
</evidence>
<dbReference type="Pfam" id="PF01351">
    <property type="entry name" value="RNase_HII"/>
    <property type="match status" value="1"/>
</dbReference>
<keyword evidence="10 14" id="KW-0479">Metal-binding</keyword>
<dbReference type="SUPFAM" id="SSF53098">
    <property type="entry name" value="Ribonuclease H-like"/>
    <property type="match status" value="1"/>
</dbReference>
<dbReference type="GO" id="GO:0006298">
    <property type="term" value="P:mismatch repair"/>
    <property type="evidence" value="ECO:0007669"/>
    <property type="project" value="TreeGrafter"/>
</dbReference>
<dbReference type="GO" id="GO:0043137">
    <property type="term" value="P:DNA replication, removal of RNA primer"/>
    <property type="evidence" value="ECO:0007669"/>
    <property type="project" value="TreeGrafter"/>
</dbReference>
<evidence type="ECO:0000256" key="16">
    <source>
        <dbReference type="RuleBase" id="RU003515"/>
    </source>
</evidence>
<feature type="binding site" evidence="14 15">
    <location>
        <position position="35"/>
    </location>
    <ligand>
        <name>a divalent metal cation</name>
        <dbReference type="ChEBI" id="CHEBI:60240"/>
    </ligand>
</feature>
<evidence type="ECO:0000313" key="19">
    <source>
        <dbReference type="Proteomes" id="UP000035648"/>
    </source>
</evidence>